<dbReference type="OrthoDB" id="1110870at2"/>
<dbReference type="InterPro" id="IPR011050">
    <property type="entry name" value="Pectin_lyase_fold/virulence"/>
</dbReference>
<dbReference type="InterPro" id="IPR012334">
    <property type="entry name" value="Pectin_lyas_fold"/>
</dbReference>
<evidence type="ECO:0000313" key="5">
    <source>
        <dbReference type="Proteomes" id="UP000462449"/>
    </source>
</evidence>
<reference evidence="2 5" key="2">
    <citation type="submission" date="2019-12" db="EMBL/GenBank/DDBJ databases">
        <title>Draft genome sequence of Labilibaculum sp. strain 44 isolated from deep waters of Black Sea.</title>
        <authorList>
            <person name="Yadav S."/>
            <person name="Villanueva L."/>
        </authorList>
    </citation>
    <scope>NUCLEOTIDE SEQUENCE [LARGE SCALE GENOMIC DNA]</scope>
    <source>
        <strain evidence="2 5">44</strain>
    </source>
</reference>
<comment type="caution">
    <text evidence="2">The sequence shown here is derived from an EMBL/GenBank/DDBJ whole genome shotgun (WGS) entry which is preliminary data.</text>
</comment>
<sequence length="620" mass="69440">METTGNKFILLLSFISLFFFLKQERVLAQPSGGPYGPIHKSYDLPNVDGTIYYVSPDGSKDAKGLKLSEPTNIESAVERVKTGDVIVLRGGIYRTGNLTLNQGITMQPYKDEQAVIKGTLVAAEWEKLKNGLWRTSWSHLFPSKPQDWWVKDVYGKITPLHRFNDDLVFVDGRFLQSVGWEGEVNEDTYFINYETQQVYIGTDPTNKEVEITAFATGLVRTTKDVHGKVSDGIGPVIKGITITQYPFRIIEVEGYYPEGLSADYEHGNDVIGTTIENCTMSYCGRIGVNLIGDKISFKHCKISDTSTEGLYLVSSDDALIEKNIFTRNNIENLVGYFPAAVKIFNQSNRVVFNDNLVIDLPNSNGVWYDVGNVDGRFINNWVEGVGFPNNNFQPHSVWPSRNGFFFEISKGAVCAGNVFTNCDHGILILNSNNVKVYQNTFVNSLACFGRNERSAQGDHFGWHPSTGPDVDERTGHEFVNNLMVKDEKYNGPLLLIWQPDVLCGELKEPALKYLDHNAYVSKNDAKLDIWLSDTKNAECQANYSNPEAFYKQHPEYAKNSIGLARYNGPLFKSLLLGNYELLSDFKGKGAATSLPEEVYELLQSPVNPKLPFVGAYPFAE</sequence>
<keyword evidence="4" id="KW-1185">Reference proteome</keyword>
<dbReference type="Proteomes" id="UP000285951">
    <property type="component" value="Unassembled WGS sequence"/>
</dbReference>
<accession>A0A7M4D206</accession>
<name>A0A7M4D206_9BACT</name>
<protein>
    <submittedName>
        <fullName evidence="2">Right-handed parallel beta-helix repeat-containing protein</fullName>
    </submittedName>
</protein>
<dbReference type="AlphaFoldDB" id="A0A7M4D206"/>
<dbReference type="RefSeq" id="WP_156194594.1">
    <property type="nucleotide sequence ID" value="NZ_QTZN02000003.1"/>
</dbReference>
<dbReference type="EMBL" id="WOTW01000003">
    <property type="protein sequence ID" value="MUP36685.1"/>
    <property type="molecule type" value="Genomic_DNA"/>
</dbReference>
<evidence type="ECO:0000313" key="4">
    <source>
        <dbReference type="Proteomes" id="UP000285951"/>
    </source>
</evidence>
<reference evidence="3 4" key="1">
    <citation type="submission" date="2019-11" db="EMBL/GenBank/DDBJ databases">
        <title>Draft genome sequence of Labilibaculum sp. strain SYP isolated from Black Sea.</title>
        <authorList>
            <person name="Yadav S."/>
            <person name="Villanueva L."/>
        </authorList>
    </citation>
    <scope>NUCLEOTIDE SEQUENCE [LARGE SCALE GENOMIC DNA]</scope>
    <source>
        <strain evidence="3 4">44</strain>
    </source>
</reference>
<dbReference type="InterPro" id="IPR039448">
    <property type="entry name" value="Beta_helix"/>
</dbReference>
<feature type="domain" description="Right handed beta helix" evidence="1">
    <location>
        <begin position="273"/>
        <end position="441"/>
    </location>
</feature>
<dbReference type="SUPFAM" id="SSF51126">
    <property type="entry name" value="Pectin lyase-like"/>
    <property type="match status" value="1"/>
</dbReference>
<dbReference type="Proteomes" id="UP000462449">
    <property type="component" value="Unassembled WGS sequence"/>
</dbReference>
<dbReference type="EMBL" id="QTZN02000003">
    <property type="protein sequence ID" value="MVB05890.1"/>
    <property type="molecule type" value="Genomic_DNA"/>
</dbReference>
<proteinExistence type="predicted"/>
<organism evidence="2 5">
    <name type="scientific">Labilibaculum euxinus</name>
    <dbReference type="NCBI Taxonomy" id="2686357"/>
    <lineage>
        <taxon>Bacteria</taxon>
        <taxon>Pseudomonadati</taxon>
        <taxon>Bacteroidota</taxon>
        <taxon>Bacteroidia</taxon>
        <taxon>Marinilabiliales</taxon>
        <taxon>Marinifilaceae</taxon>
        <taxon>Labilibaculum</taxon>
    </lineage>
</organism>
<evidence type="ECO:0000313" key="3">
    <source>
        <dbReference type="EMBL" id="MVB05890.1"/>
    </source>
</evidence>
<gene>
    <name evidence="3" type="ORF">DWB62_002525</name>
    <name evidence="2" type="ORF">GNY23_02525</name>
</gene>
<evidence type="ECO:0000259" key="1">
    <source>
        <dbReference type="Pfam" id="PF13229"/>
    </source>
</evidence>
<evidence type="ECO:0000313" key="2">
    <source>
        <dbReference type="EMBL" id="MUP36685.1"/>
    </source>
</evidence>
<dbReference type="Pfam" id="PF13229">
    <property type="entry name" value="Beta_helix"/>
    <property type="match status" value="1"/>
</dbReference>
<dbReference type="Gene3D" id="2.160.20.10">
    <property type="entry name" value="Single-stranded right-handed beta-helix, Pectin lyase-like"/>
    <property type="match status" value="2"/>
</dbReference>